<protein>
    <submittedName>
        <fullName evidence="2">Uncharacterized protein</fullName>
    </submittedName>
</protein>
<organism evidence="2 3">
    <name type="scientific">Galerina marginata (strain CBS 339.88)</name>
    <dbReference type="NCBI Taxonomy" id="685588"/>
    <lineage>
        <taxon>Eukaryota</taxon>
        <taxon>Fungi</taxon>
        <taxon>Dikarya</taxon>
        <taxon>Basidiomycota</taxon>
        <taxon>Agaricomycotina</taxon>
        <taxon>Agaricomycetes</taxon>
        <taxon>Agaricomycetidae</taxon>
        <taxon>Agaricales</taxon>
        <taxon>Agaricineae</taxon>
        <taxon>Strophariaceae</taxon>
        <taxon>Galerina</taxon>
    </lineage>
</organism>
<evidence type="ECO:0000313" key="3">
    <source>
        <dbReference type="Proteomes" id="UP000027222"/>
    </source>
</evidence>
<evidence type="ECO:0000313" key="2">
    <source>
        <dbReference type="EMBL" id="KDR66865.1"/>
    </source>
</evidence>
<proteinExistence type="predicted"/>
<dbReference type="AlphaFoldDB" id="A0A067S7N0"/>
<feature type="region of interest" description="Disordered" evidence="1">
    <location>
        <begin position="32"/>
        <end position="81"/>
    </location>
</feature>
<keyword evidence="3" id="KW-1185">Reference proteome</keyword>
<evidence type="ECO:0000256" key="1">
    <source>
        <dbReference type="SAM" id="MobiDB-lite"/>
    </source>
</evidence>
<name>A0A067S7N0_GALM3</name>
<sequence length="225" mass="25034">MSHRITLAEVECPKNLQDAKLPMRRENAALRRKLADISNDNGDDNDNDEEHASRSSKRRRMRNPSPTSPTTPAVAKSKTCSSTPLATSFASSMRFGFFIKGLNSRRAKTASRNRHNCSAVFGILDVDLVDPEQRKAEFRGRIGWVIPSALSTNTASHSPQLIGGDSKEGFRFLHILIRDHRCAVAMKRLTTTSGHCPPPIDSVIVSARTRRVDFKLLLVDRAISR</sequence>
<dbReference type="Proteomes" id="UP000027222">
    <property type="component" value="Unassembled WGS sequence"/>
</dbReference>
<dbReference type="OrthoDB" id="10618448at2759"/>
<dbReference type="HOGENOM" id="CLU_1230018_0_0_1"/>
<accession>A0A067S7N0</accession>
<gene>
    <name evidence="2" type="ORF">GALMADRAFT_216749</name>
</gene>
<reference evidence="3" key="1">
    <citation type="journal article" date="2014" name="Proc. Natl. Acad. Sci. U.S.A.">
        <title>Extensive sampling of basidiomycete genomes demonstrates inadequacy of the white-rot/brown-rot paradigm for wood decay fungi.</title>
        <authorList>
            <person name="Riley R."/>
            <person name="Salamov A.A."/>
            <person name="Brown D.W."/>
            <person name="Nagy L.G."/>
            <person name="Floudas D."/>
            <person name="Held B.W."/>
            <person name="Levasseur A."/>
            <person name="Lombard V."/>
            <person name="Morin E."/>
            <person name="Otillar R."/>
            <person name="Lindquist E.A."/>
            <person name="Sun H."/>
            <person name="LaButti K.M."/>
            <person name="Schmutz J."/>
            <person name="Jabbour D."/>
            <person name="Luo H."/>
            <person name="Baker S.E."/>
            <person name="Pisabarro A.G."/>
            <person name="Walton J.D."/>
            <person name="Blanchette R.A."/>
            <person name="Henrissat B."/>
            <person name="Martin F."/>
            <person name="Cullen D."/>
            <person name="Hibbett D.S."/>
            <person name="Grigoriev I.V."/>
        </authorList>
    </citation>
    <scope>NUCLEOTIDE SEQUENCE [LARGE SCALE GENOMIC DNA]</scope>
    <source>
        <strain evidence="3">CBS 339.88</strain>
    </source>
</reference>
<dbReference type="EMBL" id="KL142419">
    <property type="protein sequence ID" value="KDR66865.1"/>
    <property type="molecule type" value="Genomic_DNA"/>
</dbReference>